<comment type="function">
    <text evidence="7">Catalyzes the desulfonation of aliphatic sulfonates.</text>
</comment>
<dbReference type="NCBIfam" id="NF001939">
    <property type="entry name" value="PRK00719.1"/>
    <property type="match status" value="1"/>
</dbReference>
<dbReference type="InterPro" id="IPR050172">
    <property type="entry name" value="SsuD_RutA_monooxygenase"/>
</dbReference>
<comment type="catalytic activity">
    <reaction evidence="7">
        <text>an alkanesulfonate + FMNH2 + O2 = an aldehyde + FMN + sulfite + H2O + 2 H(+)</text>
        <dbReference type="Rhea" id="RHEA:23064"/>
        <dbReference type="ChEBI" id="CHEBI:15377"/>
        <dbReference type="ChEBI" id="CHEBI:15378"/>
        <dbReference type="ChEBI" id="CHEBI:15379"/>
        <dbReference type="ChEBI" id="CHEBI:17359"/>
        <dbReference type="ChEBI" id="CHEBI:17478"/>
        <dbReference type="ChEBI" id="CHEBI:57618"/>
        <dbReference type="ChEBI" id="CHEBI:58210"/>
        <dbReference type="ChEBI" id="CHEBI:134249"/>
        <dbReference type="EC" id="1.14.14.5"/>
    </reaction>
</comment>
<feature type="domain" description="Luciferase-like" evidence="8">
    <location>
        <begin position="1"/>
        <end position="323"/>
    </location>
</feature>
<dbReference type="Pfam" id="PF00296">
    <property type="entry name" value="Bac_luciferase"/>
    <property type="match status" value="1"/>
</dbReference>
<dbReference type="EMBL" id="CP053452">
    <property type="protein sequence ID" value="QJX01132.1"/>
    <property type="molecule type" value="Genomic_DNA"/>
</dbReference>
<evidence type="ECO:0000256" key="5">
    <source>
        <dbReference type="ARBA" id="ARBA00023002"/>
    </source>
</evidence>
<dbReference type="InterPro" id="IPR036661">
    <property type="entry name" value="Luciferase-like_sf"/>
</dbReference>
<reference evidence="10" key="1">
    <citation type="submission" date="2020-05" db="EMBL/GenBank/DDBJ databases">
        <title>Frigoriglobus tundricola gen. nov., sp. nov., a psychrotolerant cellulolytic planctomycete of the family Gemmataceae with two divergent copies of 16S rRNA gene.</title>
        <authorList>
            <person name="Kulichevskaya I.S."/>
            <person name="Ivanova A.A."/>
            <person name="Naumoff D.G."/>
            <person name="Beletsky A.V."/>
            <person name="Rijpstra W.I.C."/>
            <person name="Sinninghe Damste J.S."/>
            <person name="Mardanov A.V."/>
            <person name="Ravin N.V."/>
            <person name="Dedysh S.N."/>
        </authorList>
    </citation>
    <scope>NUCLEOTIDE SEQUENCE [LARGE SCALE GENOMIC DNA]</scope>
    <source>
        <strain evidence="10">PL17</strain>
    </source>
</reference>
<keyword evidence="10" id="KW-1185">Reference proteome</keyword>
<dbReference type="RefSeq" id="WP_171475741.1">
    <property type="nucleotide sequence ID" value="NZ_CP053452.2"/>
</dbReference>
<comment type="similarity">
    <text evidence="1 7">Belongs to the SsuD family.</text>
</comment>
<protein>
    <recommendedName>
        <fullName evidence="2 7">Alkanesulfonate monooxygenase</fullName>
        <ecNumber evidence="2 7">1.14.14.5</ecNumber>
    </recommendedName>
    <alternativeName>
        <fullName evidence="7">FMNH2-dependent aliphatic sulfonate monooxygenase</fullName>
    </alternativeName>
</protein>
<dbReference type="PANTHER" id="PTHR42847:SF4">
    <property type="entry name" value="ALKANESULFONATE MONOOXYGENASE-RELATED"/>
    <property type="match status" value="1"/>
</dbReference>
<keyword evidence="3 7" id="KW-0285">Flavoprotein</keyword>
<dbReference type="NCBIfam" id="TIGR03565">
    <property type="entry name" value="alk_sulf_monoox"/>
    <property type="match status" value="1"/>
</dbReference>
<dbReference type="GO" id="GO:0008726">
    <property type="term" value="F:alkanesulfonate monooxygenase activity"/>
    <property type="evidence" value="ECO:0007669"/>
    <property type="project" value="UniProtKB-UniRule"/>
</dbReference>
<dbReference type="GO" id="GO:0046306">
    <property type="term" value="P:alkanesulfonate catabolic process"/>
    <property type="evidence" value="ECO:0007669"/>
    <property type="project" value="TreeGrafter"/>
</dbReference>
<dbReference type="SUPFAM" id="SSF51679">
    <property type="entry name" value="Bacterial luciferase-like"/>
    <property type="match status" value="1"/>
</dbReference>
<evidence type="ECO:0000256" key="6">
    <source>
        <dbReference type="ARBA" id="ARBA00023033"/>
    </source>
</evidence>
<evidence type="ECO:0000256" key="7">
    <source>
        <dbReference type="HAMAP-Rule" id="MF_01229"/>
    </source>
</evidence>
<evidence type="ECO:0000256" key="2">
    <source>
        <dbReference type="ARBA" id="ARBA00012113"/>
    </source>
</evidence>
<dbReference type="AlphaFoldDB" id="A0A6M5Z6B9"/>
<sequence length="379" mass="41241">MDVFWFIPTHGDGRYLGTTVGARPATFAYFTQIARAIDHLGYAGALLPTGRGCEDAWVTAAALSSLAARMKFLVAVRPGLVSPTLAYRMAATFDRLTNGRVLVNVVTGGDLEELQGDGLHLAHDERYEQTDEFLAVWRGLARRETVNFDGKHLHIRGGKILMPAVQEPHIPLYFGGSSEAALRVAAKHVDVYLTWGEPPDQVAEKIARVRALAASEGRVVRFGIRLHVIVRETDAEARADADALIRHVKPGTVRLAQESLAKYDSEGQRRMRELHNGDRASLWLRPDLWAGVGLVRGGAGTAMVGDPQAVAALMKEYAALGIDAFILSGYPHLEEAYRFAELVFPLLPLRHNEPARTGGAIVGEVVANGALLDTDGSRK</sequence>
<dbReference type="InterPro" id="IPR019911">
    <property type="entry name" value="Alkanesulphonate_mOase_FMN-dep"/>
</dbReference>
<evidence type="ECO:0000256" key="4">
    <source>
        <dbReference type="ARBA" id="ARBA00022643"/>
    </source>
</evidence>
<dbReference type="Proteomes" id="UP000503447">
    <property type="component" value="Chromosome"/>
</dbReference>
<keyword evidence="4 7" id="KW-0288">FMN</keyword>
<organism evidence="9 10">
    <name type="scientific">Frigoriglobus tundricola</name>
    <dbReference type="NCBI Taxonomy" id="2774151"/>
    <lineage>
        <taxon>Bacteria</taxon>
        <taxon>Pseudomonadati</taxon>
        <taxon>Planctomycetota</taxon>
        <taxon>Planctomycetia</taxon>
        <taxon>Gemmatales</taxon>
        <taxon>Gemmataceae</taxon>
        <taxon>Frigoriglobus</taxon>
    </lineage>
</organism>
<keyword evidence="5 7" id="KW-0560">Oxidoreductase</keyword>
<evidence type="ECO:0000313" key="9">
    <source>
        <dbReference type="EMBL" id="QJX01132.1"/>
    </source>
</evidence>
<gene>
    <name evidence="7" type="primary">ssuD</name>
    <name evidence="9" type="ORF">FTUN_8771</name>
</gene>
<dbReference type="Gene3D" id="3.20.20.30">
    <property type="entry name" value="Luciferase-like domain"/>
    <property type="match status" value="1"/>
</dbReference>
<evidence type="ECO:0000256" key="1">
    <source>
        <dbReference type="ARBA" id="ARBA00007044"/>
    </source>
</evidence>
<evidence type="ECO:0000256" key="3">
    <source>
        <dbReference type="ARBA" id="ARBA00022630"/>
    </source>
</evidence>
<dbReference type="CDD" id="cd01094">
    <property type="entry name" value="Alkanesulfonate_monoxygenase"/>
    <property type="match status" value="1"/>
</dbReference>
<keyword evidence="6 7" id="KW-0503">Monooxygenase</keyword>
<dbReference type="EC" id="1.14.14.5" evidence="2 7"/>
<evidence type="ECO:0000259" key="8">
    <source>
        <dbReference type="Pfam" id="PF00296"/>
    </source>
</evidence>
<accession>A0A6M5Z6B9</accession>
<dbReference type="PANTHER" id="PTHR42847">
    <property type="entry name" value="ALKANESULFONATE MONOOXYGENASE"/>
    <property type="match status" value="1"/>
</dbReference>
<name>A0A6M5Z6B9_9BACT</name>
<dbReference type="HAMAP" id="MF_01229">
    <property type="entry name" value="Alkanesulf_monooxygen"/>
    <property type="match status" value="1"/>
</dbReference>
<dbReference type="InterPro" id="IPR011251">
    <property type="entry name" value="Luciferase-like_dom"/>
</dbReference>
<proteinExistence type="inferred from homology"/>
<dbReference type="KEGG" id="ftj:FTUN_8771"/>
<evidence type="ECO:0000313" key="10">
    <source>
        <dbReference type="Proteomes" id="UP000503447"/>
    </source>
</evidence>